<dbReference type="InterPro" id="IPR001680">
    <property type="entry name" value="WD40_rpt"/>
</dbReference>
<dbReference type="InterPro" id="IPR048720">
    <property type="entry name" value="PROPPIN"/>
</dbReference>
<comment type="similarity">
    <text evidence="4">Belongs to the WD repeat PROPPIN family.</text>
</comment>
<protein>
    <submittedName>
        <fullName evidence="5">WD repeat domain phosphoinositide-interacting protein 3</fullName>
    </submittedName>
</protein>
<dbReference type="AlphaFoldDB" id="A0AAD4R5E2"/>
<dbReference type="GO" id="GO:0006914">
    <property type="term" value="P:autophagy"/>
    <property type="evidence" value="ECO:0007669"/>
    <property type="project" value="UniProtKB-KW"/>
</dbReference>
<reference evidence="5" key="1">
    <citation type="submission" date="2022-01" db="EMBL/GenBank/DDBJ databases">
        <title>Genome Sequence Resource for Two Populations of Ditylenchus destructor, the Migratory Endoparasitic Phytonematode.</title>
        <authorList>
            <person name="Zhang H."/>
            <person name="Lin R."/>
            <person name="Xie B."/>
        </authorList>
    </citation>
    <scope>NUCLEOTIDE SEQUENCE</scope>
    <source>
        <strain evidence="5">BazhouSP</strain>
    </source>
</reference>
<dbReference type="SUPFAM" id="SSF50978">
    <property type="entry name" value="WD40 repeat-like"/>
    <property type="match status" value="1"/>
</dbReference>
<dbReference type="GO" id="GO:0005737">
    <property type="term" value="C:cytoplasm"/>
    <property type="evidence" value="ECO:0007669"/>
    <property type="project" value="UniProtKB-ARBA"/>
</dbReference>
<dbReference type="SMART" id="SM00320">
    <property type="entry name" value="WD40"/>
    <property type="match status" value="3"/>
</dbReference>
<keyword evidence="6" id="KW-1185">Reference proteome</keyword>
<gene>
    <name evidence="5" type="ORF">DdX_06990</name>
</gene>
<dbReference type="Pfam" id="PF21032">
    <property type="entry name" value="PROPPIN"/>
    <property type="match status" value="1"/>
</dbReference>
<dbReference type="EMBL" id="JAKKPZ010000009">
    <property type="protein sequence ID" value="KAI1717253.1"/>
    <property type="molecule type" value="Genomic_DNA"/>
</dbReference>
<keyword evidence="1" id="KW-0853">WD repeat</keyword>
<evidence type="ECO:0000256" key="4">
    <source>
        <dbReference type="ARBA" id="ARBA00025740"/>
    </source>
</evidence>
<evidence type="ECO:0000313" key="6">
    <source>
        <dbReference type="Proteomes" id="UP001201812"/>
    </source>
</evidence>
<proteinExistence type="inferred from homology"/>
<comment type="caution">
    <text evidence="5">The sequence shown here is derived from an EMBL/GenBank/DDBJ whole genome shotgun (WGS) entry which is preliminary data.</text>
</comment>
<dbReference type="Gene3D" id="2.130.10.10">
    <property type="entry name" value="YVTN repeat-like/Quinoprotein amine dehydrogenase"/>
    <property type="match status" value="1"/>
</dbReference>
<sequence>MPENEEILSINFNQDCECFACGCRDGFRIFNSSPLKQIQREYLDGSIAIAEMLFRCNYLALVGGGKKPAFPTTKVVIWDYSLRKSVIELNLDQPIIGVRLRRDRIAVVLDDRIRVFTFSDIPVQLFELISGGNPRGICALSTSVENPLVAFPSHFAIGQIDIVDLSNKQASNCRISAHNHEIFALTFNIYGTLLATASIKGTIVRLFDASKGVALREFRRGSNQAKISCIKFSLDSKLVAVSSDHSTIHVFEVNKSNKKRLERYIKGDVSFSRMKASTSDKNSKDPAKGICQCGFDRNSESIIALGSDGSYFNFQFDGKTGATNQQNYCLFMELNNDR</sequence>
<dbReference type="Proteomes" id="UP001201812">
    <property type="component" value="Unassembled WGS sequence"/>
</dbReference>
<organism evidence="5 6">
    <name type="scientific">Ditylenchus destructor</name>
    <dbReference type="NCBI Taxonomy" id="166010"/>
    <lineage>
        <taxon>Eukaryota</taxon>
        <taxon>Metazoa</taxon>
        <taxon>Ecdysozoa</taxon>
        <taxon>Nematoda</taxon>
        <taxon>Chromadorea</taxon>
        <taxon>Rhabditida</taxon>
        <taxon>Tylenchina</taxon>
        <taxon>Tylenchomorpha</taxon>
        <taxon>Sphaerularioidea</taxon>
        <taxon>Anguinidae</taxon>
        <taxon>Anguininae</taxon>
        <taxon>Ditylenchus</taxon>
    </lineage>
</organism>
<evidence type="ECO:0000256" key="3">
    <source>
        <dbReference type="ARBA" id="ARBA00023006"/>
    </source>
</evidence>
<evidence type="ECO:0000256" key="2">
    <source>
        <dbReference type="ARBA" id="ARBA00022737"/>
    </source>
</evidence>
<accession>A0AAD4R5E2</accession>
<evidence type="ECO:0000313" key="5">
    <source>
        <dbReference type="EMBL" id="KAI1717253.1"/>
    </source>
</evidence>
<dbReference type="InterPro" id="IPR036322">
    <property type="entry name" value="WD40_repeat_dom_sf"/>
</dbReference>
<dbReference type="InterPro" id="IPR015943">
    <property type="entry name" value="WD40/YVTN_repeat-like_dom_sf"/>
</dbReference>
<keyword evidence="2" id="KW-0677">Repeat</keyword>
<evidence type="ECO:0000256" key="1">
    <source>
        <dbReference type="ARBA" id="ARBA00022574"/>
    </source>
</evidence>
<name>A0AAD4R5E2_9BILA</name>
<keyword evidence="3" id="KW-0072">Autophagy</keyword>
<dbReference type="PANTHER" id="PTHR11227">
    <property type="entry name" value="WD-REPEAT PROTEIN INTERACTING WITH PHOSPHOINOSIDES WIPI -RELATED"/>
    <property type="match status" value="1"/>
</dbReference>